<dbReference type="InterPro" id="IPR001876">
    <property type="entry name" value="Znf_RanBP2"/>
</dbReference>
<gene>
    <name evidence="7" type="ORF">V9T40_014474</name>
</gene>
<feature type="coiled-coil region" evidence="5">
    <location>
        <begin position="89"/>
        <end position="130"/>
    </location>
</feature>
<dbReference type="InterPro" id="IPR036443">
    <property type="entry name" value="Znf_RanBP2_sf"/>
</dbReference>
<evidence type="ECO:0000256" key="2">
    <source>
        <dbReference type="ARBA" id="ARBA00022771"/>
    </source>
</evidence>
<proteinExistence type="predicted"/>
<evidence type="ECO:0000256" key="5">
    <source>
        <dbReference type="SAM" id="Coils"/>
    </source>
</evidence>
<dbReference type="AlphaFoldDB" id="A0AAN9T509"/>
<dbReference type="PROSITE" id="PS01358">
    <property type="entry name" value="ZF_RANBP2_1"/>
    <property type="match status" value="1"/>
</dbReference>
<keyword evidence="3" id="KW-0862">Zinc</keyword>
<evidence type="ECO:0000313" key="7">
    <source>
        <dbReference type="EMBL" id="KAK7572002.1"/>
    </source>
</evidence>
<evidence type="ECO:0000256" key="4">
    <source>
        <dbReference type="PROSITE-ProRule" id="PRU00322"/>
    </source>
</evidence>
<accession>A0AAN9T509</accession>
<dbReference type="Proteomes" id="UP001367676">
    <property type="component" value="Unassembled WGS sequence"/>
</dbReference>
<dbReference type="EMBL" id="JBBCAQ010000038">
    <property type="protein sequence ID" value="KAK7572002.1"/>
    <property type="molecule type" value="Genomic_DNA"/>
</dbReference>
<comment type="caution">
    <text evidence="7">The sequence shown here is derived from an EMBL/GenBank/DDBJ whole genome shotgun (WGS) entry which is preliminary data.</text>
</comment>
<dbReference type="SUPFAM" id="SSF90209">
    <property type="entry name" value="Ran binding protein zinc finger-like"/>
    <property type="match status" value="1"/>
</dbReference>
<dbReference type="GO" id="GO:0008270">
    <property type="term" value="F:zinc ion binding"/>
    <property type="evidence" value="ECO:0007669"/>
    <property type="project" value="UniProtKB-KW"/>
</dbReference>
<sequence length="239" mass="27594">MYTTDGSDIYTIDGSDIYTTDGSDKRNPMIGHQTCTLLTDPTKGSHKLDTQFVSPTSHYVGCLIVELPNPMIGHPTYTLLTNPDQPIRLREQVERKQRLEAELERGRESLTQKQLEIKAMEEDLERRRRTPIVSERVIILRAEVAALSDECCRLQEIIRHTLHNPHFPVSENNNNDSENWTCRMCTFKNHPTLPKCEQCEMARVDLQAVRARVTRQPISVSHRMETRAPDVYGEMQFNF</sequence>
<evidence type="ECO:0000313" key="8">
    <source>
        <dbReference type="Proteomes" id="UP001367676"/>
    </source>
</evidence>
<protein>
    <recommendedName>
        <fullName evidence="6">RanBP2-type domain-containing protein</fullName>
    </recommendedName>
</protein>
<organism evidence="7 8">
    <name type="scientific">Parthenolecanium corni</name>
    <dbReference type="NCBI Taxonomy" id="536013"/>
    <lineage>
        <taxon>Eukaryota</taxon>
        <taxon>Metazoa</taxon>
        <taxon>Ecdysozoa</taxon>
        <taxon>Arthropoda</taxon>
        <taxon>Hexapoda</taxon>
        <taxon>Insecta</taxon>
        <taxon>Pterygota</taxon>
        <taxon>Neoptera</taxon>
        <taxon>Paraneoptera</taxon>
        <taxon>Hemiptera</taxon>
        <taxon>Sternorrhyncha</taxon>
        <taxon>Coccoidea</taxon>
        <taxon>Coccidae</taxon>
        <taxon>Parthenolecanium</taxon>
    </lineage>
</organism>
<keyword evidence="1" id="KW-0479">Metal-binding</keyword>
<evidence type="ECO:0000259" key="6">
    <source>
        <dbReference type="PROSITE" id="PS50199"/>
    </source>
</evidence>
<keyword evidence="8" id="KW-1185">Reference proteome</keyword>
<dbReference type="PROSITE" id="PS50199">
    <property type="entry name" value="ZF_RANBP2_2"/>
    <property type="match status" value="1"/>
</dbReference>
<feature type="domain" description="RanBP2-type" evidence="6">
    <location>
        <begin position="176"/>
        <end position="205"/>
    </location>
</feature>
<reference evidence="7 8" key="1">
    <citation type="submission" date="2024-03" db="EMBL/GenBank/DDBJ databases">
        <title>Adaptation during the transition from Ophiocordyceps entomopathogen to insect associate is accompanied by gene loss and intensified selection.</title>
        <authorList>
            <person name="Ward C.M."/>
            <person name="Onetto C.A."/>
            <person name="Borneman A.R."/>
        </authorList>
    </citation>
    <scope>NUCLEOTIDE SEQUENCE [LARGE SCALE GENOMIC DNA]</scope>
    <source>
        <strain evidence="7">AWRI1</strain>
        <tissue evidence="7">Single Adult Female</tissue>
    </source>
</reference>
<evidence type="ECO:0000256" key="1">
    <source>
        <dbReference type="ARBA" id="ARBA00022723"/>
    </source>
</evidence>
<keyword evidence="5" id="KW-0175">Coiled coil</keyword>
<evidence type="ECO:0000256" key="3">
    <source>
        <dbReference type="ARBA" id="ARBA00022833"/>
    </source>
</evidence>
<dbReference type="Gene3D" id="2.30.30.380">
    <property type="entry name" value="Zn-finger domain of Sec23/24"/>
    <property type="match status" value="1"/>
</dbReference>
<dbReference type="SMART" id="SM00547">
    <property type="entry name" value="ZnF_RBZ"/>
    <property type="match status" value="1"/>
</dbReference>
<keyword evidence="2 4" id="KW-0863">Zinc-finger</keyword>
<name>A0AAN9T509_9HEMI</name>